<dbReference type="EMBL" id="HBIN01019168">
    <property type="protein sequence ID" value="CAE0444575.1"/>
    <property type="molecule type" value="Transcribed_RNA"/>
</dbReference>
<protein>
    <submittedName>
        <fullName evidence="2">Uncharacterized protein</fullName>
    </submittedName>
</protein>
<organism evidence="2">
    <name type="scientific">Aplanochytrium stocchinoi</name>
    <dbReference type="NCBI Taxonomy" id="215587"/>
    <lineage>
        <taxon>Eukaryota</taxon>
        <taxon>Sar</taxon>
        <taxon>Stramenopiles</taxon>
        <taxon>Bigyra</taxon>
        <taxon>Labyrinthulomycetes</taxon>
        <taxon>Thraustochytrida</taxon>
        <taxon>Thraustochytriidae</taxon>
        <taxon>Aplanochytrium</taxon>
    </lineage>
</organism>
<evidence type="ECO:0000256" key="1">
    <source>
        <dbReference type="SAM" id="MobiDB-lite"/>
    </source>
</evidence>
<sequence length="124" mass="14080">MDLDVNFKENVNVHMDIINTNPSENAVNVNRSDPEPEYKYEDGENILRKDDTMDRRFDLGLKLSSHEKRNLTSTPSKKNSNGASTCGGGGKYLENAFAQHRFGKDIHDLTHSRNQAFSPLPRRC</sequence>
<feature type="compositionally biased region" description="Polar residues" evidence="1">
    <location>
        <begin position="71"/>
        <end position="84"/>
    </location>
</feature>
<feature type="region of interest" description="Disordered" evidence="1">
    <location>
        <begin position="65"/>
        <end position="90"/>
    </location>
</feature>
<accession>A0A7S3PN24</accession>
<dbReference type="AlphaFoldDB" id="A0A7S3PN24"/>
<proteinExistence type="predicted"/>
<gene>
    <name evidence="2" type="ORF">ASTO00021_LOCUS14624</name>
</gene>
<evidence type="ECO:0000313" key="2">
    <source>
        <dbReference type="EMBL" id="CAE0444575.1"/>
    </source>
</evidence>
<reference evidence="2" key="1">
    <citation type="submission" date="2021-01" db="EMBL/GenBank/DDBJ databases">
        <authorList>
            <person name="Corre E."/>
            <person name="Pelletier E."/>
            <person name="Niang G."/>
            <person name="Scheremetjew M."/>
            <person name="Finn R."/>
            <person name="Kale V."/>
            <person name="Holt S."/>
            <person name="Cochrane G."/>
            <person name="Meng A."/>
            <person name="Brown T."/>
            <person name="Cohen L."/>
        </authorList>
    </citation>
    <scope>NUCLEOTIDE SEQUENCE</scope>
    <source>
        <strain evidence="2">GSBS06</strain>
    </source>
</reference>
<name>A0A7S3PN24_9STRA</name>